<dbReference type="InterPro" id="IPR048089">
    <property type="entry name" value="McdA"/>
</dbReference>
<dbReference type="AlphaFoldDB" id="A0A6M3KMN1"/>
<dbReference type="SUPFAM" id="SSF52540">
    <property type="entry name" value="P-loop containing nucleoside triphosphate hydrolases"/>
    <property type="match status" value="1"/>
</dbReference>
<dbReference type="PANTHER" id="PTHR13696">
    <property type="entry name" value="P-LOOP CONTAINING NUCLEOSIDE TRIPHOSPHATE HYDROLASE"/>
    <property type="match status" value="1"/>
</dbReference>
<organism evidence="3">
    <name type="scientific">viral metagenome</name>
    <dbReference type="NCBI Taxonomy" id="1070528"/>
    <lineage>
        <taxon>unclassified sequences</taxon>
        <taxon>metagenomes</taxon>
        <taxon>organismal metagenomes</taxon>
    </lineage>
</organism>
<proteinExistence type="predicted"/>
<gene>
    <name evidence="3" type="ORF">MM415A00294_0001</name>
    <name evidence="2" type="ORF">MM415B00522_0001</name>
</gene>
<dbReference type="PANTHER" id="PTHR13696:SF96">
    <property type="entry name" value="COBQ_COBB_MIND_PARA NUCLEOTIDE BINDING DOMAIN-CONTAINING PROTEIN"/>
    <property type="match status" value="1"/>
</dbReference>
<reference evidence="3" key="1">
    <citation type="submission" date="2020-03" db="EMBL/GenBank/DDBJ databases">
        <title>The deep terrestrial virosphere.</title>
        <authorList>
            <person name="Holmfeldt K."/>
            <person name="Nilsson E."/>
            <person name="Simone D."/>
            <person name="Lopez-Fernandez M."/>
            <person name="Wu X."/>
            <person name="de Brujin I."/>
            <person name="Lundin D."/>
            <person name="Andersson A."/>
            <person name="Bertilsson S."/>
            <person name="Dopson M."/>
        </authorList>
    </citation>
    <scope>NUCLEOTIDE SEQUENCE</scope>
    <source>
        <strain evidence="3">MM415A00294</strain>
        <strain evidence="2">MM415B00522</strain>
    </source>
</reference>
<evidence type="ECO:0000313" key="2">
    <source>
        <dbReference type="EMBL" id="QJA64291.1"/>
    </source>
</evidence>
<dbReference type="EMBL" id="MT142508">
    <property type="protein sequence ID" value="QJA83303.1"/>
    <property type="molecule type" value="Genomic_DNA"/>
</dbReference>
<name>A0A6M3KMN1_9ZZZZ</name>
<sequence>MTKVISVVNQKGGVGKSTVATNVASYLHLHDGPAMLVDLDPQGSAADWGDTREGENLMPIIKMGKSVARDLPQISAGYKWVVIDGAPQVSELAAAAIRAADVVLIPVQPSCYDIWASSDVVDLVKARQDVTGGKPAAAMMVSRAIKNTHLSRDVKEALQGFELPVLKAITTQRIAYAALVGEGKSVLSLGVDDPALFEIKMLAKEIQELANEI</sequence>
<dbReference type="NCBIfam" id="NF041546">
    <property type="entry name" value="ParA_partition"/>
    <property type="match status" value="1"/>
</dbReference>
<accession>A0A6M3KMN1</accession>
<dbReference type="InterPro" id="IPR027417">
    <property type="entry name" value="P-loop_NTPase"/>
</dbReference>
<dbReference type="EMBL" id="MT141517">
    <property type="protein sequence ID" value="QJA64291.1"/>
    <property type="molecule type" value="Genomic_DNA"/>
</dbReference>
<dbReference type="Gene3D" id="3.40.50.300">
    <property type="entry name" value="P-loop containing nucleotide triphosphate hydrolases"/>
    <property type="match status" value="1"/>
</dbReference>
<evidence type="ECO:0000313" key="3">
    <source>
        <dbReference type="EMBL" id="QJA83303.1"/>
    </source>
</evidence>
<dbReference type="Pfam" id="PF01656">
    <property type="entry name" value="CbiA"/>
    <property type="match status" value="1"/>
</dbReference>
<feature type="domain" description="CobQ/CobB/MinD/ParA nucleotide binding" evidence="1">
    <location>
        <begin position="5"/>
        <end position="173"/>
    </location>
</feature>
<dbReference type="PIRSF" id="PIRSF009320">
    <property type="entry name" value="Nuc_binding_HP_1000"/>
    <property type="match status" value="1"/>
</dbReference>
<dbReference type="InterPro" id="IPR002586">
    <property type="entry name" value="CobQ/CobB/MinD/ParA_Nub-bd_dom"/>
</dbReference>
<evidence type="ECO:0000259" key="1">
    <source>
        <dbReference type="Pfam" id="PF01656"/>
    </source>
</evidence>
<protein>
    <submittedName>
        <fullName evidence="3">Putative ATPase domain containing protein</fullName>
    </submittedName>
</protein>
<dbReference type="CDD" id="cd02042">
    <property type="entry name" value="ParAB_family"/>
    <property type="match status" value="1"/>
</dbReference>
<dbReference type="InterPro" id="IPR050678">
    <property type="entry name" value="DNA_Partitioning_ATPase"/>
</dbReference>